<evidence type="ECO:0000313" key="3">
    <source>
        <dbReference type="EMBL" id="EFC43090.1"/>
    </source>
</evidence>
<dbReference type="Gene3D" id="3.30.70.1230">
    <property type="entry name" value="Nucleotide cyclase"/>
    <property type="match status" value="1"/>
</dbReference>
<feature type="compositionally biased region" description="Low complexity" evidence="1">
    <location>
        <begin position="496"/>
        <end position="505"/>
    </location>
</feature>
<feature type="region of interest" description="Disordered" evidence="1">
    <location>
        <begin position="495"/>
        <end position="516"/>
    </location>
</feature>
<evidence type="ECO:0000256" key="2">
    <source>
        <dbReference type="SAM" id="Phobius"/>
    </source>
</evidence>
<dbReference type="InterPro" id="IPR029787">
    <property type="entry name" value="Nucleotide_cyclase"/>
</dbReference>
<dbReference type="SUPFAM" id="SSF55073">
    <property type="entry name" value="Nucleotide cyclase"/>
    <property type="match status" value="1"/>
</dbReference>
<feature type="transmembrane region" description="Helical" evidence="2">
    <location>
        <begin position="59"/>
        <end position="81"/>
    </location>
</feature>
<accession>D2VJT6</accession>
<keyword evidence="2" id="KW-1133">Transmembrane helix</keyword>
<keyword evidence="2" id="KW-0812">Transmembrane</keyword>
<evidence type="ECO:0000256" key="1">
    <source>
        <dbReference type="SAM" id="MobiDB-lite"/>
    </source>
</evidence>
<feature type="region of interest" description="Disordered" evidence="1">
    <location>
        <begin position="1"/>
        <end position="25"/>
    </location>
</feature>
<dbReference type="InParanoid" id="D2VJT6"/>
<feature type="transmembrane region" description="Helical" evidence="2">
    <location>
        <begin position="403"/>
        <end position="428"/>
    </location>
</feature>
<organism evidence="4">
    <name type="scientific">Naegleria gruberi</name>
    <name type="common">Amoeba</name>
    <dbReference type="NCBI Taxonomy" id="5762"/>
    <lineage>
        <taxon>Eukaryota</taxon>
        <taxon>Discoba</taxon>
        <taxon>Heterolobosea</taxon>
        <taxon>Tetramitia</taxon>
        <taxon>Eutetramitia</taxon>
        <taxon>Vahlkampfiidae</taxon>
        <taxon>Naegleria</taxon>
    </lineage>
</organism>
<protein>
    <submittedName>
        <fullName evidence="3">Predicted protein</fullName>
    </submittedName>
</protein>
<sequence>MKEKKQVTPVQTKIEREIEENPKNGSSLSTLQMWITKEEHGLFSNEDKRKIAFFGSIKMWLILIISIIVLLTVLMLSAIWLSSFMPSVVSYSSELRDYEFNNIISFVAQLIREVSMSSDNAKHLMLKSLDFSDRDQIEVMIYQFYKQQKSYMKGVVVTCNIGDNEGRQYGVMDWGGKQALFNITTKDQQLYYCNNFDELDYCNRSSIPDIQLGFFDLTVMITTGNTHPNKATMSLSFIDASQPQYTFITMYNSMPLTQPDAKGNKFKYYLAIDMSAETISQYLANATSKITGSKSFIIEMATQYMIAIYNIEDDNSNARVAVVNSDGSVTRQTFLKIDNDERVSAIARLLEEHYGTSLNIKCNTKYLITSETDYISIYRLCTDTDVDWLFVLAVPQWNYIRSIVIAVICAIVGATFIVTTGVAISIFISVRLVKPFYNLIDLFESVSHMDLDNLEIHDSKFTEVKQLQNHFKTMTDRIKLYRAFIPSHLLSQLDQGGSNNENNGGQDSKKKGASMDSYHKSSKASAWSRSHTSSSHRRYSNDLDIFSLHLDRKKLSIVAIHIEGLNRLFSEISAGDCVDLLKDFFDHVGLVCRTSNGYLGNFENDLISISFNASSNQSKHSEKAAATCVQLMEKLNTTKSKKWPNQILKKKPHLIEIVKFRFAICVQESLCGNLGSNDFKNFTVISSARFNLESMLNIASKMNLNIVLSDRVFSSLEKHYQMRYVYTTELILDTYFSSPFIQHKDNEKAPIEPTHIYELGESLHVGMDEWMYELKEKEKKAKWTKYNQACILFFSNQFDEAKELFKEYHELNNDVAAELLMHKCSKIND</sequence>
<name>D2VJT6_NAEGR</name>
<keyword evidence="4" id="KW-1185">Reference proteome</keyword>
<dbReference type="VEuPathDB" id="AmoebaDB:NAEGRDRAFT_69157"/>
<dbReference type="AlphaFoldDB" id="D2VJT6"/>
<dbReference type="GeneID" id="8853144"/>
<dbReference type="Gene3D" id="6.10.340.10">
    <property type="match status" value="1"/>
</dbReference>
<proteinExistence type="predicted"/>
<reference evidence="3 4" key="1">
    <citation type="journal article" date="2010" name="Cell">
        <title>The genome of Naegleria gruberi illuminates early eukaryotic versatility.</title>
        <authorList>
            <person name="Fritz-Laylin L.K."/>
            <person name="Prochnik S.E."/>
            <person name="Ginger M.L."/>
            <person name="Dacks J.B."/>
            <person name="Carpenter M.L."/>
            <person name="Field M.C."/>
            <person name="Kuo A."/>
            <person name="Paredez A."/>
            <person name="Chapman J."/>
            <person name="Pham J."/>
            <person name="Shu S."/>
            <person name="Neupane R."/>
            <person name="Cipriano M."/>
            <person name="Mancuso J."/>
            <person name="Tu H."/>
            <person name="Salamov A."/>
            <person name="Lindquist E."/>
            <person name="Shapiro H."/>
            <person name="Lucas S."/>
            <person name="Grigoriev I.V."/>
            <person name="Cande W.Z."/>
            <person name="Fulton C."/>
            <person name="Rokhsar D.S."/>
            <person name="Dawson S.C."/>
        </authorList>
    </citation>
    <scope>NUCLEOTIDE SEQUENCE [LARGE SCALE GENOMIC DNA]</scope>
    <source>
        <strain evidence="3 4">NEG-M</strain>
    </source>
</reference>
<dbReference type="EMBL" id="GG738876">
    <property type="protein sequence ID" value="EFC43090.1"/>
    <property type="molecule type" value="Genomic_DNA"/>
</dbReference>
<dbReference type="KEGG" id="ngr:NAEGRDRAFT_69157"/>
<gene>
    <name evidence="3" type="ORF">NAEGRDRAFT_69157</name>
</gene>
<dbReference type="Proteomes" id="UP000006671">
    <property type="component" value="Unassembled WGS sequence"/>
</dbReference>
<feature type="compositionally biased region" description="Basic and acidic residues" evidence="1">
    <location>
        <begin position="13"/>
        <end position="22"/>
    </location>
</feature>
<evidence type="ECO:0000313" key="4">
    <source>
        <dbReference type="Proteomes" id="UP000006671"/>
    </source>
</evidence>
<keyword evidence="2" id="KW-0472">Membrane</keyword>
<dbReference type="RefSeq" id="XP_002675834.1">
    <property type="nucleotide sequence ID" value="XM_002675788.1"/>
</dbReference>